<reference evidence="2" key="2">
    <citation type="journal article" date="2015" name="Data Brief">
        <title>Shoot transcriptome of the giant reed, Arundo donax.</title>
        <authorList>
            <person name="Barrero R.A."/>
            <person name="Guerrero F.D."/>
            <person name="Moolhuijzen P."/>
            <person name="Goolsby J.A."/>
            <person name="Tidwell J."/>
            <person name="Bellgard S.E."/>
            <person name="Bellgard M.I."/>
        </authorList>
    </citation>
    <scope>NUCLEOTIDE SEQUENCE</scope>
    <source>
        <tissue evidence="2">Shoot tissue taken approximately 20 cm above the soil surface</tissue>
    </source>
</reference>
<reference evidence="2" key="1">
    <citation type="submission" date="2014-09" db="EMBL/GenBank/DDBJ databases">
        <authorList>
            <person name="Magalhaes I.L.F."/>
            <person name="Oliveira U."/>
            <person name="Santos F.R."/>
            <person name="Vidigal T.H.D.A."/>
            <person name="Brescovit A.D."/>
            <person name="Santos A.J."/>
        </authorList>
    </citation>
    <scope>NUCLEOTIDE SEQUENCE</scope>
    <source>
        <tissue evidence="2">Shoot tissue taken approximately 20 cm above the soil surface</tissue>
    </source>
</reference>
<feature type="compositionally biased region" description="Polar residues" evidence="1">
    <location>
        <begin position="1"/>
        <end position="13"/>
    </location>
</feature>
<proteinExistence type="predicted"/>
<protein>
    <submittedName>
        <fullName evidence="2">Uncharacterized protein</fullName>
    </submittedName>
</protein>
<dbReference type="AlphaFoldDB" id="A0A0A9C9P0"/>
<dbReference type="EMBL" id="GBRH01227805">
    <property type="protein sequence ID" value="JAD70090.1"/>
    <property type="molecule type" value="Transcribed_RNA"/>
</dbReference>
<name>A0A0A9C9P0_ARUDO</name>
<evidence type="ECO:0000256" key="1">
    <source>
        <dbReference type="SAM" id="MobiDB-lite"/>
    </source>
</evidence>
<evidence type="ECO:0000313" key="2">
    <source>
        <dbReference type="EMBL" id="JAD70090.1"/>
    </source>
</evidence>
<organism evidence="2">
    <name type="scientific">Arundo donax</name>
    <name type="common">Giant reed</name>
    <name type="synonym">Donax arundinaceus</name>
    <dbReference type="NCBI Taxonomy" id="35708"/>
    <lineage>
        <taxon>Eukaryota</taxon>
        <taxon>Viridiplantae</taxon>
        <taxon>Streptophyta</taxon>
        <taxon>Embryophyta</taxon>
        <taxon>Tracheophyta</taxon>
        <taxon>Spermatophyta</taxon>
        <taxon>Magnoliopsida</taxon>
        <taxon>Liliopsida</taxon>
        <taxon>Poales</taxon>
        <taxon>Poaceae</taxon>
        <taxon>PACMAD clade</taxon>
        <taxon>Arundinoideae</taxon>
        <taxon>Arundineae</taxon>
        <taxon>Arundo</taxon>
    </lineage>
</organism>
<feature type="region of interest" description="Disordered" evidence="1">
    <location>
        <begin position="1"/>
        <end position="30"/>
    </location>
</feature>
<sequence>MTPTKSYAHQKASSVEIEPIASDLRKDRKE</sequence>
<accession>A0A0A9C9P0</accession>